<sequence length="74" mass="7905">MQSATPDHLRGRLQGIFVVAGGPRLGDLFTGSAGQLLGEAMAAVVGGVLCIAALWLLLWLQPKFLRYDSRTPEP</sequence>
<gene>
    <name evidence="2" type="ordered locus">RSal33209_0849</name>
</gene>
<dbReference type="AlphaFoldDB" id="A9WQE3"/>
<organism evidence="2 3">
    <name type="scientific">Renibacterium salmoninarum (strain ATCC 33209 / DSM 20767 / JCM 11484 / NBRC 15589 / NCIMB 2235)</name>
    <dbReference type="NCBI Taxonomy" id="288705"/>
    <lineage>
        <taxon>Bacteria</taxon>
        <taxon>Bacillati</taxon>
        <taxon>Actinomycetota</taxon>
        <taxon>Actinomycetes</taxon>
        <taxon>Micrococcales</taxon>
        <taxon>Micrococcaceae</taxon>
        <taxon>Renibacterium</taxon>
    </lineage>
</organism>
<evidence type="ECO:0000313" key="3">
    <source>
        <dbReference type="Proteomes" id="UP000002007"/>
    </source>
</evidence>
<evidence type="ECO:0000313" key="2">
    <source>
        <dbReference type="EMBL" id="ABY22593.1"/>
    </source>
</evidence>
<proteinExistence type="predicted"/>
<protein>
    <submittedName>
        <fullName evidence="2">Macrolide-efflux protein</fullName>
    </submittedName>
</protein>
<keyword evidence="3" id="KW-1185">Reference proteome</keyword>
<keyword evidence="1" id="KW-0472">Membrane</keyword>
<dbReference type="KEGG" id="rsa:RSal33209_0849"/>
<accession>A9WQE3</accession>
<evidence type="ECO:0000256" key="1">
    <source>
        <dbReference type="SAM" id="Phobius"/>
    </source>
</evidence>
<keyword evidence="1" id="KW-0812">Transmembrane</keyword>
<dbReference type="STRING" id="288705.RSal33209_0849"/>
<dbReference type="HOGENOM" id="CLU_2792033_0_0_11"/>
<keyword evidence="1" id="KW-1133">Transmembrane helix</keyword>
<dbReference type="Proteomes" id="UP000002007">
    <property type="component" value="Chromosome"/>
</dbReference>
<feature type="transmembrane region" description="Helical" evidence="1">
    <location>
        <begin position="40"/>
        <end position="60"/>
    </location>
</feature>
<name>A9WQE3_RENSM</name>
<dbReference type="EMBL" id="CP000910">
    <property type="protein sequence ID" value="ABY22593.1"/>
    <property type="molecule type" value="Genomic_DNA"/>
</dbReference>
<reference evidence="3" key="1">
    <citation type="journal article" date="2008" name="J. Bacteriol.">
        <title>Genome sequence of the fish pathogen Renibacterium salmoninarum suggests reductive evolution away from an environmental Arthrobacter ancestor.</title>
        <authorList>
            <person name="Wiens G.D."/>
            <person name="Rockey D.D."/>
            <person name="Wu Z."/>
            <person name="Chang J."/>
            <person name="Levy R."/>
            <person name="Crane S."/>
            <person name="Chen D.S."/>
            <person name="Capri G.R."/>
            <person name="Burnett J.R."/>
            <person name="Sudheesh P.S."/>
            <person name="Schipma M.J."/>
            <person name="Burd H."/>
            <person name="Bhattacharyya A."/>
            <person name="Rhodes L.D."/>
            <person name="Kaul R."/>
            <person name="Strom M.S."/>
        </authorList>
    </citation>
    <scope>NUCLEOTIDE SEQUENCE [LARGE SCALE GENOMIC DNA]</scope>
    <source>
        <strain evidence="3">ATCC 33209 / DSM 20767 / JCM 11484 / NBRC 15589 / NCIMB 2235</strain>
    </source>
</reference>
<dbReference type="eggNOG" id="COG0477">
    <property type="taxonomic scope" value="Bacteria"/>
</dbReference>